<feature type="domain" description="AAA" evidence="1">
    <location>
        <begin position="4"/>
        <end position="183"/>
    </location>
</feature>
<accession>A0A0R2DBV2</accession>
<dbReference type="PANTHER" id="PTHR13696">
    <property type="entry name" value="P-LOOP CONTAINING NUCLEOSIDE TRIPHOSPHATE HYDROLASE"/>
    <property type="match status" value="1"/>
</dbReference>
<dbReference type="InterPro" id="IPR025669">
    <property type="entry name" value="AAA_dom"/>
</dbReference>
<keyword evidence="3" id="KW-1185">Reference proteome</keyword>
<organism evidence="2 3">
    <name type="scientific">Levilactobacillus senmaizukei DSM 21775 = NBRC 103853</name>
    <dbReference type="NCBI Taxonomy" id="1423803"/>
    <lineage>
        <taxon>Bacteria</taxon>
        <taxon>Bacillati</taxon>
        <taxon>Bacillota</taxon>
        <taxon>Bacilli</taxon>
        <taxon>Lactobacillales</taxon>
        <taxon>Lactobacillaceae</taxon>
        <taxon>Levilactobacillus</taxon>
    </lineage>
</organism>
<comment type="caution">
    <text evidence="2">The sequence shown here is derived from an EMBL/GenBank/DDBJ whole genome shotgun (WGS) entry which is preliminary data.</text>
</comment>
<dbReference type="InterPro" id="IPR050678">
    <property type="entry name" value="DNA_Partitioning_ATPase"/>
</dbReference>
<dbReference type="EMBL" id="AYZH01000030">
    <property type="protein sequence ID" value="KRN01217.1"/>
    <property type="molecule type" value="Genomic_DNA"/>
</dbReference>
<dbReference type="PATRIC" id="fig|1423803.3.peg.1390"/>
<protein>
    <submittedName>
        <fullName evidence="2">Replication-associated protein a</fullName>
    </submittedName>
</protein>
<sequence>MLTTTITTGNFKGGVGKTTNAVMIAYTLSNRGKKSLIVDLDPQANATDLLFTTMSQVYGTKPDFSETLEVALKKGSLENAVVHVNDNLDLLPSDDDLQNYDKFLSSSFPDDYTQDHYFSKLLSKISSKYDFVILDVPPQLNKFTDSALVASDYVIVILQTQERSLRGAETYVKHLLQIKDDYSLDIDLLGVLPVLQQNGNDLDLDVIEDATTSFGHANMFKQKVRQMARLKRFDRTGITNNASHDINDRRVHHLYDLVVDELLERLKLIRG</sequence>
<evidence type="ECO:0000259" key="1">
    <source>
        <dbReference type="Pfam" id="PF13614"/>
    </source>
</evidence>
<evidence type="ECO:0000313" key="3">
    <source>
        <dbReference type="Proteomes" id="UP000051589"/>
    </source>
</evidence>
<proteinExistence type="predicted"/>
<evidence type="ECO:0000313" key="2">
    <source>
        <dbReference type="EMBL" id="KRN01217.1"/>
    </source>
</evidence>
<dbReference type="SUPFAM" id="SSF52540">
    <property type="entry name" value="P-loop containing nucleoside triphosphate hydrolases"/>
    <property type="match status" value="1"/>
</dbReference>
<dbReference type="InterPro" id="IPR027417">
    <property type="entry name" value="P-loop_NTPase"/>
</dbReference>
<gene>
    <name evidence="2" type="ORF">FD13_GL001356</name>
</gene>
<dbReference type="PANTHER" id="PTHR13696:SF99">
    <property type="entry name" value="COBYRINIC ACID AC-DIAMIDE SYNTHASE"/>
    <property type="match status" value="1"/>
</dbReference>
<dbReference type="Proteomes" id="UP000051589">
    <property type="component" value="Unassembled WGS sequence"/>
</dbReference>
<reference evidence="2 3" key="1">
    <citation type="journal article" date="2015" name="Genome Announc.">
        <title>Expanding the biotechnology potential of lactobacilli through comparative genomics of 213 strains and associated genera.</title>
        <authorList>
            <person name="Sun Z."/>
            <person name="Harris H.M."/>
            <person name="McCann A."/>
            <person name="Guo C."/>
            <person name="Argimon S."/>
            <person name="Zhang W."/>
            <person name="Yang X."/>
            <person name="Jeffery I.B."/>
            <person name="Cooney J.C."/>
            <person name="Kagawa T.F."/>
            <person name="Liu W."/>
            <person name="Song Y."/>
            <person name="Salvetti E."/>
            <person name="Wrobel A."/>
            <person name="Rasinkangas P."/>
            <person name="Parkhill J."/>
            <person name="Rea M.C."/>
            <person name="O'Sullivan O."/>
            <person name="Ritari J."/>
            <person name="Douillard F.P."/>
            <person name="Paul Ross R."/>
            <person name="Yang R."/>
            <person name="Briner A.E."/>
            <person name="Felis G.E."/>
            <person name="de Vos W.M."/>
            <person name="Barrangou R."/>
            <person name="Klaenhammer T.R."/>
            <person name="Caufield P.W."/>
            <person name="Cui Y."/>
            <person name="Zhang H."/>
            <person name="O'Toole P.W."/>
        </authorList>
    </citation>
    <scope>NUCLEOTIDE SEQUENCE [LARGE SCALE GENOMIC DNA]</scope>
    <source>
        <strain evidence="2 3">DSM 21775</strain>
    </source>
</reference>
<dbReference type="Pfam" id="PF13614">
    <property type="entry name" value="AAA_31"/>
    <property type="match status" value="1"/>
</dbReference>
<dbReference type="CDD" id="cd02042">
    <property type="entry name" value="ParAB_family"/>
    <property type="match status" value="1"/>
</dbReference>
<dbReference type="STRING" id="1423803.FD13_GL001356"/>
<dbReference type="AlphaFoldDB" id="A0A0R2DBV2"/>
<dbReference type="Gene3D" id="3.40.50.300">
    <property type="entry name" value="P-loop containing nucleotide triphosphate hydrolases"/>
    <property type="match status" value="1"/>
</dbReference>
<name>A0A0R2DBV2_9LACO</name>